<proteinExistence type="predicted"/>
<keyword evidence="7 10" id="KW-0456">Lyase</keyword>
<name>A0ABY0FI65_9BACT</name>
<evidence type="ECO:0000256" key="4">
    <source>
        <dbReference type="ARBA" id="ARBA00023066"/>
    </source>
</evidence>
<sequence length="114" mass="13074">MKPVFSTISYGLYNIESYLIEDGFCTEKILEEIVAKTGLHIVKKQKHEFSPQGLSMTFILAESHIAIHTYPELKSAYITLTTCHKLNELQRKEILEKIKNSFNTDNVIEKIVSV</sequence>
<dbReference type="PANTHER" id="PTHR33866">
    <property type="entry name" value="S-ADENOSYLMETHIONINE DECARBOXYLASE PROENZYME"/>
    <property type="match status" value="1"/>
</dbReference>
<comment type="cofactor">
    <cofactor evidence="1">
        <name>pyruvate</name>
        <dbReference type="ChEBI" id="CHEBI:15361"/>
    </cofactor>
</comment>
<evidence type="ECO:0000256" key="3">
    <source>
        <dbReference type="ARBA" id="ARBA00022813"/>
    </source>
</evidence>
<protein>
    <submittedName>
        <fullName evidence="10">S-adenosylmethionine decarboxylase proenzyme</fullName>
        <ecNumber evidence="10">4.1.1.50</ecNumber>
    </submittedName>
</protein>
<evidence type="ECO:0000313" key="10">
    <source>
        <dbReference type="EMBL" id="RYC72511.1"/>
    </source>
</evidence>
<evidence type="ECO:0000256" key="5">
    <source>
        <dbReference type="ARBA" id="ARBA00023115"/>
    </source>
</evidence>
<dbReference type="PANTHER" id="PTHR33866:SF2">
    <property type="entry name" value="S-ADENOSYLMETHIONINE DECARBOXYLASE PROENZYME"/>
    <property type="match status" value="1"/>
</dbReference>
<evidence type="ECO:0000256" key="1">
    <source>
        <dbReference type="ARBA" id="ARBA00001928"/>
    </source>
</evidence>
<dbReference type="Pfam" id="PF02675">
    <property type="entry name" value="AdoMet_dc"/>
    <property type="match status" value="1"/>
</dbReference>
<dbReference type="InterPro" id="IPR003826">
    <property type="entry name" value="AdoMetDC_fam_prok"/>
</dbReference>
<reference evidence="10 11" key="1">
    <citation type="journal article" date="2018" name="bioRxiv">
        <title>Evidence of independent acquisition and adaption of ultra-small bacteria to human hosts across the highly diverse yet reduced genomes of the phylum Saccharibacteria.</title>
        <authorList>
            <person name="McLean J.S."/>
            <person name="Bor B."/>
            <person name="To T.T."/>
            <person name="Liu Q."/>
            <person name="Kearns K.A."/>
            <person name="Solden L.M."/>
            <person name="Wrighton K.C."/>
            <person name="He X."/>
            <person name="Shi W."/>
        </authorList>
    </citation>
    <scope>NUCLEOTIDE SEQUENCE [LARGE SCALE GENOMIC DNA]</scope>
    <source>
        <strain evidence="10 11">TM7_CMJM_G6_1_HOT_870</strain>
    </source>
</reference>
<dbReference type="Proteomes" id="UP001190925">
    <property type="component" value="Unassembled WGS sequence"/>
</dbReference>
<evidence type="ECO:0000256" key="8">
    <source>
        <dbReference type="ARBA" id="ARBA00023270"/>
    </source>
</evidence>
<evidence type="ECO:0000256" key="7">
    <source>
        <dbReference type="ARBA" id="ARBA00023239"/>
    </source>
</evidence>
<keyword evidence="2" id="KW-0210">Decarboxylase</keyword>
<keyword evidence="4" id="KW-0745">Spermidine biosynthesis</keyword>
<keyword evidence="8" id="KW-0704">Schiff base</keyword>
<keyword evidence="3" id="KW-0068">Autocatalytic cleavage</keyword>
<dbReference type="EMBL" id="PRLK01000006">
    <property type="protein sequence ID" value="RYC72511.1"/>
    <property type="molecule type" value="Genomic_DNA"/>
</dbReference>
<comment type="caution">
    <text evidence="10">The sequence shown here is derived from an EMBL/GenBank/DDBJ whole genome shotgun (WGS) entry which is preliminary data.</text>
</comment>
<organism evidence="10 11">
    <name type="scientific">Candidatus Nanogingivalis gingivitcus</name>
    <dbReference type="NCBI Taxonomy" id="2171992"/>
    <lineage>
        <taxon>Bacteria</taxon>
        <taxon>Candidatus Saccharimonadota</taxon>
        <taxon>Candidatus Nanosyncoccalia</taxon>
        <taxon>Candidatus Nanogingivales</taxon>
        <taxon>Candidatus Nanogingivalaceae</taxon>
        <taxon>Candidatus Nanogingivalis</taxon>
    </lineage>
</organism>
<keyword evidence="9" id="KW-0670">Pyruvate</keyword>
<dbReference type="RefSeq" id="WP_129718839.1">
    <property type="nucleotide sequence ID" value="NZ_PRLK01000006.1"/>
</dbReference>
<dbReference type="SUPFAM" id="SSF56276">
    <property type="entry name" value="S-adenosylmethionine decarboxylase"/>
    <property type="match status" value="1"/>
</dbReference>
<accession>A0ABY0FI65</accession>
<reference evidence="10 11" key="2">
    <citation type="journal article" date="2020" name="Cell Rep.">
        <title>Acquisition and Adaptation of Ultra-small Parasitic Reduced Genome Bacteria to Mammalian Hosts.</title>
        <authorList>
            <person name="McLean J.S."/>
            <person name="Bor B."/>
            <person name="Kerns K.A."/>
            <person name="Liu Q."/>
            <person name="To T.T."/>
            <person name="Solden L."/>
            <person name="Hendrickson E.L."/>
            <person name="Wrighton K."/>
            <person name="Shi W."/>
            <person name="He X."/>
        </authorList>
    </citation>
    <scope>NUCLEOTIDE SEQUENCE [LARGE SCALE GENOMIC DNA]</scope>
    <source>
        <strain evidence="10 11">TM7_CMJM_G6_1_HOT_870</strain>
    </source>
</reference>
<dbReference type="GO" id="GO:0004014">
    <property type="term" value="F:adenosylmethionine decarboxylase activity"/>
    <property type="evidence" value="ECO:0007669"/>
    <property type="project" value="UniProtKB-EC"/>
</dbReference>
<keyword evidence="11" id="KW-1185">Reference proteome</keyword>
<dbReference type="EC" id="4.1.1.50" evidence="10"/>
<gene>
    <name evidence="10" type="primary">speH</name>
    <name evidence="10" type="ORF">G6CMJM_00438</name>
</gene>
<evidence type="ECO:0000256" key="6">
    <source>
        <dbReference type="ARBA" id="ARBA00023145"/>
    </source>
</evidence>
<evidence type="ECO:0000256" key="2">
    <source>
        <dbReference type="ARBA" id="ARBA00022793"/>
    </source>
</evidence>
<keyword evidence="6" id="KW-0865">Zymogen</keyword>
<evidence type="ECO:0000313" key="11">
    <source>
        <dbReference type="Proteomes" id="UP001190925"/>
    </source>
</evidence>
<dbReference type="Gene3D" id="3.60.90.10">
    <property type="entry name" value="S-adenosylmethionine decarboxylase"/>
    <property type="match status" value="1"/>
</dbReference>
<evidence type="ECO:0000256" key="9">
    <source>
        <dbReference type="ARBA" id="ARBA00023317"/>
    </source>
</evidence>
<keyword evidence="5" id="KW-0620">Polyamine biosynthesis</keyword>
<dbReference type="InterPro" id="IPR016067">
    <property type="entry name" value="S-AdoMet_deCO2ase_core"/>
</dbReference>